<dbReference type="GO" id="GO:0005886">
    <property type="term" value="C:plasma membrane"/>
    <property type="evidence" value="ECO:0007669"/>
    <property type="project" value="TreeGrafter"/>
</dbReference>
<comment type="subcellular location">
    <subcellularLocation>
        <location evidence="1">Membrane</location>
        <topology evidence="1">Multi-pass membrane protein</topology>
    </subcellularLocation>
</comment>
<dbReference type="Proteomes" id="UP000236755">
    <property type="component" value="Unassembled WGS sequence"/>
</dbReference>
<feature type="transmembrane region" description="Helical" evidence="5">
    <location>
        <begin position="393"/>
        <end position="417"/>
    </location>
</feature>
<dbReference type="GO" id="GO:0005384">
    <property type="term" value="F:manganese ion transmembrane transporter activity"/>
    <property type="evidence" value="ECO:0007669"/>
    <property type="project" value="TreeGrafter"/>
</dbReference>
<keyword evidence="4 5" id="KW-0472">Membrane</keyword>
<evidence type="ECO:0000256" key="3">
    <source>
        <dbReference type="ARBA" id="ARBA00022989"/>
    </source>
</evidence>
<dbReference type="OrthoDB" id="297189at2157"/>
<evidence type="ECO:0000256" key="5">
    <source>
        <dbReference type="SAM" id="Phobius"/>
    </source>
</evidence>
<feature type="transmembrane region" description="Helical" evidence="5">
    <location>
        <begin position="203"/>
        <end position="229"/>
    </location>
</feature>
<dbReference type="NCBIfam" id="NF037982">
    <property type="entry name" value="Nramp_1"/>
    <property type="match status" value="1"/>
</dbReference>
<evidence type="ECO:0000256" key="4">
    <source>
        <dbReference type="ARBA" id="ARBA00023136"/>
    </source>
</evidence>
<dbReference type="GO" id="GO:0034755">
    <property type="term" value="P:iron ion transmembrane transport"/>
    <property type="evidence" value="ECO:0007669"/>
    <property type="project" value="TreeGrafter"/>
</dbReference>
<feature type="transmembrane region" description="Helical" evidence="5">
    <location>
        <begin position="94"/>
        <end position="115"/>
    </location>
</feature>
<protein>
    <submittedName>
        <fullName evidence="6">Mn2+ and Fe2+ transporters of the NRAMP family</fullName>
    </submittedName>
</protein>
<keyword evidence="2 5" id="KW-0812">Transmembrane</keyword>
<dbReference type="RefSeq" id="WP_092634748.1">
    <property type="nucleotide sequence ID" value="NZ_FNQT01000003.1"/>
</dbReference>
<proteinExistence type="predicted"/>
<dbReference type="PANTHER" id="PTHR11706">
    <property type="entry name" value="SOLUTE CARRIER PROTEIN FAMILY 11 MEMBER"/>
    <property type="match status" value="1"/>
</dbReference>
<feature type="transmembrane region" description="Helical" evidence="5">
    <location>
        <begin position="163"/>
        <end position="183"/>
    </location>
</feature>
<evidence type="ECO:0000256" key="2">
    <source>
        <dbReference type="ARBA" id="ARBA00022692"/>
    </source>
</evidence>
<dbReference type="AlphaFoldDB" id="A0A1H3Z331"/>
<reference evidence="6 7" key="1">
    <citation type="submission" date="2016-10" db="EMBL/GenBank/DDBJ databases">
        <authorList>
            <person name="de Groot N.N."/>
        </authorList>
    </citation>
    <scope>NUCLEOTIDE SEQUENCE [LARGE SCALE GENOMIC DNA]</scope>
    <source>
        <strain evidence="6 7">CGMCC 1.8712</strain>
    </source>
</reference>
<feature type="transmembrane region" description="Helical" evidence="5">
    <location>
        <begin position="429"/>
        <end position="448"/>
    </location>
</feature>
<dbReference type="GO" id="GO:0015086">
    <property type="term" value="F:cadmium ion transmembrane transporter activity"/>
    <property type="evidence" value="ECO:0007669"/>
    <property type="project" value="TreeGrafter"/>
</dbReference>
<name>A0A1H3Z331_9EURY</name>
<dbReference type="EMBL" id="FNQT01000003">
    <property type="protein sequence ID" value="SEA18253.1"/>
    <property type="molecule type" value="Genomic_DNA"/>
</dbReference>
<sequence>MSTETASETRISEPPSNLKEFLSYMGPAWVFTASQIGGGEVLSVPLGGAYLGMEGIWLIPLITFTKIFGQYYLVRYGVMTGDTFLDALYERSWALKWIFYYVFLGGLIYAIGLSGHLGETAGAFNSLVPAISNTWWMLITVVAGLLVVGMRSYNLIEKLATSLLWIFLVLIAFVSLSTMNVWGPNLASGLVPSMPGRVEGLGVGGMAFVLTMFGWIGAGFGPTVSYVWFAKDKVMGMFEPLDKGIEIDKYDLTDEEISHLKGWGDIVLWQNMLSSTILAVFSFFMWTAAAATLHVQGIQPSGFTVIPEMAAIFTTQFGQWSATLFLLTTVAALFSTLIGPMYGMSRLWEDAFALHGLFEKYPITRDTVFRMTIVLFAVIPLSLNLFLEAPLILFALSGALFAPAVGLMYLAVMYMSFDIDIDSLSPTRKWAVGLALFAGIVMIISGVWEARSSLETIQTLLGL</sequence>
<dbReference type="Pfam" id="PF01566">
    <property type="entry name" value="Nramp"/>
    <property type="match status" value="1"/>
</dbReference>
<feature type="transmembrane region" description="Helical" evidence="5">
    <location>
        <begin position="55"/>
        <end position="74"/>
    </location>
</feature>
<evidence type="ECO:0000256" key="1">
    <source>
        <dbReference type="ARBA" id="ARBA00004141"/>
    </source>
</evidence>
<organism evidence="6 7">
    <name type="scientific">Haloplanus vescus</name>
    <dbReference type="NCBI Taxonomy" id="555874"/>
    <lineage>
        <taxon>Archaea</taxon>
        <taxon>Methanobacteriati</taxon>
        <taxon>Methanobacteriota</taxon>
        <taxon>Stenosarchaea group</taxon>
        <taxon>Halobacteria</taxon>
        <taxon>Halobacteriales</taxon>
        <taxon>Haloferacaceae</taxon>
        <taxon>Haloplanus</taxon>
    </lineage>
</organism>
<feature type="transmembrane region" description="Helical" evidence="5">
    <location>
        <begin position="317"/>
        <end position="338"/>
    </location>
</feature>
<feature type="transmembrane region" description="Helical" evidence="5">
    <location>
        <begin position="368"/>
        <end position="387"/>
    </location>
</feature>
<dbReference type="PANTHER" id="PTHR11706:SF3">
    <property type="entry name" value="METAL ION TRANSPORT PROTEIN"/>
    <property type="match status" value="1"/>
</dbReference>
<feature type="transmembrane region" description="Helical" evidence="5">
    <location>
        <begin position="135"/>
        <end position="156"/>
    </location>
</feature>
<keyword evidence="3 5" id="KW-1133">Transmembrane helix</keyword>
<accession>A0A1H3Z331</accession>
<gene>
    <name evidence="6" type="ORF">SAMN04488065_2131</name>
</gene>
<dbReference type="InterPro" id="IPR001046">
    <property type="entry name" value="NRAMP_fam"/>
</dbReference>
<evidence type="ECO:0000313" key="6">
    <source>
        <dbReference type="EMBL" id="SEA18253.1"/>
    </source>
</evidence>
<keyword evidence="7" id="KW-1185">Reference proteome</keyword>
<evidence type="ECO:0000313" key="7">
    <source>
        <dbReference type="Proteomes" id="UP000236755"/>
    </source>
</evidence>